<evidence type="ECO:0000256" key="7">
    <source>
        <dbReference type="ARBA" id="ARBA00022729"/>
    </source>
</evidence>
<dbReference type="Proteomes" id="UP001457282">
    <property type="component" value="Unassembled WGS sequence"/>
</dbReference>
<comment type="function">
    <text evidence="1">Plant non-specific lipid-transfer proteins transfer phospholipids as well as galactolipids across membranes. May play a role in wax or cutin deposition in the cell walls of expanding epidermal cells and certain secretory tissues.</text>
</comment>
<dbReference type="GO" id="GO:0006869">
    <property type="term" value="P:lipid transport"/>
    <property type="evidence" value="ECO:0007669"/>
    <property type="project" value="InterPro"/>
</dbReference>
<dbReference type="InterPro" id="IPR036312">
    <property type="entry name" value="Bifun_inhib/LTP/seed_sf"/>
</dbReference>
<feature type="compositionally biased region" description="Low complexity" evidence="12">
    <location>
        <begin position="141"/>
        <end position="152"/>
    </location>
</feature>
<keyword evidence="4" id="KW-0813">Transport</keyword>
<evidence type="ECO:0000256" key="4">
    <source>
        <dbReference type="ARBA" id="ARBA00022448"/>
    </source>
</evidence>
<name>A0AAW1X3J5_RUBAR</name>
<dbReference type="PRINTS" id="PR00382">
    <property type="entry name" value="LIPIDTRNSFER"/>
</dbReference>
<keyword evidence="7 13" id="KW-0732">Signal</keyword>
<dbReference type="EMBL" id="JBEDUW010000005">
    <property type="protein sequence ID" value="KAK9930584.1"/>
    <property type="molecule type" value="Genomic_DNA"/>
</dbReference>
<keyword evidence="9" id="KW-1015">Disulfide bond</keyword>
<proteinExistence type="inferred from homology"/>
<dbReference type="CDD" id="cd00010">
    <property type="entry name" value="AAI_LTSS"/>
    <property type="match status" value="1"/>
</dbReference>
<keyword evidence="10" id="KW-0325">Glycoprotein</keyword>
<keyword evidence="5" id="KW-1003">Cell membrane</keyword>
<comment type="caution">
    <text evidence="15">The sequence shown here is derived from an EMBL/GenBank/DDBJ whole genome shotgun (WGS) entry which is preliminary data.</text>
</comment>
<reference evidence="15 16" key="1">
    <citation type="journal article" date="2023" name="G3 (Bethesda)">
        <title>A chromosome-length genome assembly and annotation of blackberry (Rubus argutus, cv. 'Hillquist').</title>
        <authorList>
            <person name="Bruna T."/>
            <person name="Aryal R."/>
            <person name="Dudchenko O."/>
            <person name="Sargent D.J."/>
            <person name="Mead D."/>
            <person name="Buti M."/>
            <person name="Cavallini A."/>
            <person name="Hytonen T."/>
            <person name="Andres J."/>
            <person name="Pham M."/>
            <person name="Weisz D."/>
            <person name="Mascagni F."/>
            <person name="Usai G."/>
            <person name="Natali L."/>
            <person name="Bassil N."/>
            <person name="Fernandez G.E."/>
            <person name="Lomsadze A."/>
            <person name="Armour M."/>
            <person name="Olukolu B."/>
            <person name="Poorten T."/>
            <person name="Britton C."/>
            <person name="Davik J."/>
            <person name="Ashrafi H."/>
            <person name="Aiden E.L."/>
            <person name="Borodovsky M."/>
            <person name="Worthington M."/>
        </authorList>
    </citation>
    <scope>NUCLEOTIDE SEQUENCE [LARGE SCALE GENOMIC DNA]</scope>
    <source>
        <strain evidence="15">PI 553951</strain>
    </source>
</reference>
<evidence type="ECO:0000256" key="5">
    <source>
        <dbReference type="ARBA" id="ARBA00022475"/>
    </source>
</evidence>
<feature type="chain" id="PRO_5043822504" description="Bifunctional inhibitor/plant lipid transfer protein/seed storage helical domain-containing protein" evidence="13">
    <location>
        <begin position="23"/>
        <end position="210"/>
    </location>
</feature>
<dbReference type="PANTHER" id="PTHR33044">
    <property type="entry name" value="BIFUNCTIONAL INHIBITOR/LIPID-TRANSFER PROTEIN/SEED STORAGE 2S ALBUMIN SUPERFAMILY PROTEIN-RELATED"/>
    <property type="match status" value="1"/>
</dbReference>
<dbReference type="AlphaFoldDB" id="A0AAW1X3J5"/>
<gene>
    <name evidence="15" type="ORF">M0R45_027619</name>
</gene>
<keyword evidence="6" id="KW-0472">Membrane</keyword>
<evidence type="ECO:0000256" key="12">
    <source>
        <dbReference type="SAM" id="MobiDB-lite"/>
    </source>
</evidence>
<evidence type="ECO:0000256" key="10">
    <source>
        <dbReference type="ARBA" id="ARBA00023180"/>
    </source>
</evidence>
<keyword evidence="6" id="KW-0336">GPI-anchor</keyword>
<dbReference type="GO" id="GO:0005886">
    <property type="term" value="C:plasma membrane"/>
    <property type="evidence" value="ECO:0007669"/>
    <property type="project" value="UniProtKB-SubCell"/>
</dbReference>
<keyword evidence="11" id="KW-0449">Lipoprotein</keyword>
<keyword evidence="16" id="KW-1185">Reference proteome</keyword>
<dbReference type="GO" id="GO:0098552">
    <property type="term" value="C:side of membrane"/>
    <property type="evidence" value="ECO:0007669"/>
    <property type="project" value="UniProtKB-KW"/>
</dbReference>
<evidence type="ECO:0000256" key="6">
    <source>
        <dbReference type="ARBA" id="ARBA00022622"/>
    </source>
</evidence>
<evidence type="ECO:0000256" key="13">
    <source>
        <dbReference type="SAM" id="SignalP"/>
    </source>
</evidence>
<sequence length="210" mass="21349">MEMRRMVFVSSILVTWAVSANCARPHVQPLIPQSDERTLIAPSTSPSSSDCSQVIYAMSDCIPFMSDGSKTTTPEGSCCSGYKAVLKTGADCVCESIESSADLGIPLNMTKAMTLSSACGINNAPPLTNCDVPLPPGTDIPANSPKSVSSPPKSHPKMNIVPAPSVATAPPTPTPSPSSGSGSGSGSGAYSISANLALTALSMLVAASLM</sequence>
<feature type="domain" description="Bifunctional inhibitor/plant lipid transfer protein/seed storage helical" evidence="14">
    <location>
        <begin position="51"/>
        <end position="130"/>
    </location>
</feature>
<comment type="similarity">
    <text evidence="3">Belongs to the plant LTP family.</text>
</comment>
<evidence type="ECO:0000256" key="1">
    <source>
        <dbReference type="ARBA" id="ARBA00003211"/>
    </source>
</evidence>
<evidence type="ECO:0000256" key="8">
    <source>
        <dbReference type="ARBA" id="ARBA00023121"/>
    </source>
</evidence>
<dbReference type="Gene3D" id="1.10.110.10">
    <property type="entry name" value="Plant lipid-transfer and hydrophobic proteins"/>
    <property type="match status" value="1"/>
</dbReference>
<dbReference type="SMART" id="SM00499">
    <property type="entry name" value="AAI"/>
    <property type="match status" value="1"/>
</dbReference>
<evidence type="ECO:0000256" key="11">
    <source>
        <dbReference type="ARBA" id="ARBA00023288"/>
    </source>
</evidence>
<organism evidence="15 16">
    <name type="scientific">Rubus argutus</name>
    <name type="common">Southern blackberry</name>
    <dbReference type="NCBI Taxonomy" id="59490"/>
    <lineage>
        <taxon>Eukaryota</taxon>
        <taxon>Viridiplantae</taxon>
        <taxon>Streptophyta</taxon>
        <taxon>Embryophyta</taxon>
        <taxon>Tracheophyta</taxon>
        <taxon>Spermatophyta</taxon>
        <taxon>Magnoliopsida</taxon>
        <taxon>eudicotyledons</taxon>
        <taxon>Gunneridae</taxon>
        <taxon>Pentapetalae</taxon>
        <taxon>rosids</taxon>
        <taxon>fabids</taxon>
        <taxon>Rosales</taxon>
        <taxon>Rosaceae</taxon>
        <taxon>Rosoideae</taxon>
        <taxon>Rosoideae incertae sedis</taxon>
        <taxon>Rubus</taxon>
    </lineage>
</organism>
<evidence type="ECO:0000259" key="14">
    <source>
        <dbReference type="SMART" id="SM00499"/>
    </source>
</evidence>
<protein>
    <recommendedName>
        <fullName evidence="14">Bifunctional inhibitor/plant lipid transfer protein/seed storage helical domain-containing protein</fullName>
    </recommendedName>
</protein>
<feature type="signal peptide" evidence="13">
    <location>
        <begin position="1"/>
        <end position="22"/>
    </location>
</feature>
<dbReference type="InterPro" id="IPR043325">
    <property type="entry name" value="LTSS"/>
</dbReference>
<feature type="region of interest" description="Disordered" evidence="12">
    <location>
        <begin position="130"/>
        <end position="187"/>
    </location>
</feature>
<dbReference type="InterPro" id="IPR016140">
    <property type="entry name" value="Bifunc_inhib/LTP/seed_store"/>
</dbReference>
<dbReference type="GO" id="GO:0008289">
    <property type="term" value="F:lipid binding"/>
    <property type="evidence" value="ECO:0007669"/>
    <property type="project" value="UniProtKB-KW"/>
</dbReference>
<accession>A0AAW1X3J5</accession>
<dbReference type="SUPFAM" id="SSF47699">
    <property type="entry name" value="Bifunctional inhibitor/lipid-transfer protein/seed storage 2S albumin"/>
    <property type="match status" value="1"/>
</dbReference>
<comment type="subcellular location">
    <subcellularLocation>
        <location evidence="2">Cell membrane</location>
        <topology evidence="2">Lipid-anchor</topology>
        <topology evidence="2">GPI-anchor</topology>
    </subcellularLocation>
</comment>
<evidence type="ECO:0000313" key="16">
    <source>
        <dbReference type="Proteomes" id="UP001457282"/>
    </source>
</evidence>
<keyword evidence="8" id="KW-0446">Lipid-binding</keyword>
<evidence type="ECO:0000256" key="9">
    <source>
        <dbReference type="ARBA" id="ARBA00023157"/>
    </source>
</evidence>
<dbReference type="InterPro" id="IPR000528">
    <property type="entry name" value="Plant_nsLTP"/>
</dbReference>
<evidence type="ECO:0000256" key="3">
    <source>
        <dbReference type="ARBA" id="ARBA00009748"/>
    </source>
</evidence>
<evidence type="ECO:0000313" key="15">
    <source>
        <dbReference type="EMBL" id="KAK9930584.1"/>
    </source>
</evidence>
<dbReference type="Pfam" id="PF14368">
    <property type="entry name" value="LTP_2"/>
    <property type="match status" value="1"/>
</dbReference>
<evidence type="ECO:0000256" key="2">
    <source>
        <dbReference type="ARBA" id="ARBA00004609"/>
    </source>
</evidence>